<feature type="transmembrane region" description="Helical" evidence="1">
    <location>
        <begin position="20"/>
        <end position="40"/>
    </location>
</feature>
<reference evidence="3 4" key="1">
    <citation type="submission" date="2016-11" db="EMBL/GenBank/DDBJ databases">
        <title>Whole genomes of Flavobacteriaceae.</title>
        <authorList>
            <person name="Stine C."/>
            <person name="Li C."/>
            <person name="Tadesse D."/>
        </authorList>
    </citation>
    <scope>NUCLEOTIDE SEQUENCE [LARGE SCALE GENOMIC DNA]</scope>
    <source>
        <strain evidence="3 4">DSM 18292</strain>
    </source>
</reference>
<evidence type="ECO:0000313" key="3">
    <source>
        <dbReference type="EMBL" id="OXA84044.1"/>
    </source>
</evidence>
<feature type="transmembrane region" description="Helical" evidence="1">
    <location>
        <begin position="339"/>
        <end position="361"/>
    </location>
</feature>
<feature type="transmembrane region" description="Helical" evidence="1">
    <location>
        <begin position="314"/>
        <end position="333"/>
    </location>
</feature>
<feature type="transmembrane region" description="Helical" evidence="1">
    <location>
        <begin position="182"/>
        <end position="200"/>
    </location>
</feature>
<dbReference type="EMBL" id="MUGW01000071">
    <property type="protein sequence ID" value="OXA84044.1"/>
    <property type="molecule type" value="Genomic_DNA"/>
</dbReference>
<feature type="transmembrane region" description="Helical" evidence="1">
    <location>
        <begin position="60"/>
        <end position="81"/>
    </location>
</feature>
<dbReference type="PANTHER" id="PTHR30590:SF3">
    <property type="entry name" value="HYPOTHETICAL MEMBRANE SPANNING PROTEIN"/>
    <property type="match status" value="1"/>
</dbReference>
<keyword evidence="1" id="KW-0472">Membrane</keyword>
<evidence type="ECO:0000256" key="1">
    <source>
        <dbReference type="SAM" id="Phobius"/>
    </source>
</evidence>
<dbReference type="InterPro" id="IPR007349">
    <property type="entry name" value="DUF418"/>
</dbReference>
<feature type="domain" description="DUF418" evidence="2">
    <location>
        <begin position="222"/>
        <end position="380"/>
    </location>
</feature>
<feature type="transmembrane region" description="Helical" evidence="1">
    <location>
        <begin position="237"/>
        <end position="260"/>
    </location>
</feature>
<dbReference type="PANTHER" id="PTHR30590">
    <property type="entry name" value="INNER MEMBRANE PROTEIN"/>
    <property type="match status" value="1"/>
</dbReference>
<feature type="transmembrane region" description="Helical" evidence="1">
    <location>
        <begin position="93"/>
        <end position="116"/>
    </location>
</feature>
<name>A0A226GQS8_9FLAO</name>
<feature type="transmembrane region" description="Helical" evidence="1">
    <location>
        <begin position="206"/>
        <end position="225"/>
    </location>
</feature>
<dbReference type="OrthoDB" id="9807744at2"/>
<evidence type="ECO:0000259" key="2">
    <source>
        <dbReference type="Pfam" id="PF04235"/>
    </source>
</evidence>
<dbReference type="AlphaFoldDB" id="A0A226GQS8"/>
<proteinExistence type="predicted"/>
<organism evidence="3 4">
    <name type="scientific">Flavobacterium hercynium</name>
    <dbReference type="NCBI Taxonomy" id="387094"/>
    <lineage>
        <taxon>Bacteria</taxon>
        <taxon>Pseudomonadati</taxon>
        <taxon>Bacteroidota</taxon>
        <taxon>Flavobacteriia</taxon>
        <taxon>Flavobacteriales</taxon>
        <taxon>Flavobacteriaceae</taxon>
        <taxon>Flavobacterium</taxon>
    </lineage>
</organism>
<dbReference type="Pfam" id="PF04235">
    <property type="entry name" value="DUF418"/>
    <property type="match status" value="1"/>
</dbReference>
<keyword evidence="4" id="KW-1185">Reference proteome</keyword>
<dbReference type="RefSeq" id="WP_089051879.1">
    <property type="nucleotide sequence ID" value="NZ_FXTV01000026.1"/>
</dbReference>
<protein>
    <recommendedName>
        <fullName evidence="2">DUF418 domain-containing protein</fullName>
    </recommendedName>
</protein>
<evidence type="ECO:0000313" key="4">
    <source>
        <dbReference type="Proteomes" id="UP000198345"/>
    </source>
</evidence>
<feature type="transmembrane region" description="Helical" evidence="1">
    <location>
        <begin position="136"/>
        <end position="161"/>
    </location>
</feature>
<gene>
    <name evidence="3" type="ORF">B0A66_21385</name>
</gene>
<dbReference type="InterPro" id="IPR052529">
    <property type="entry name" value="Bact_Transport_Assoc"/>
</dbReference>
<feature type="transmembrane region" description="Helical" evidence="1">
    <location>
        <begin position="272"/>
        <end position="293"/>
    </location>
</feature>
<dbReference type="Proteomes" id="UP000198345">
    <property type="component" value="Unassembled WGS sequence"/>
</dbReference>
<accession>A0A226GQS8</accession>
<sequence length="399" mass="45974">MTNSHIPVEQTKRTPIVDILRGWALLGVAIGNYVGFLHIGVKKKFDHGFFSELLIFINRFFLAGKSWTLLTVLFGFGFAVLIENIAAKGKNPIAFFSWRMLLLLVLAFIHSCFWFGDILRDYAVLGLLMLFFYKSSIKTLTILCSTIFLLIPFIVPHVSLLSTERIEILNNPKYLKLFMSGNWLDFFEFNLLATFYDQIIIPGFKISAHLVMLGCMFLGVLLYKINFFNRLTELKKLLKNICLATFVIAIVLSVGLYFATESKAAFLDFFVPAYWLILSMMVFISTGICLLFINNKLKTVFNYFSYGGKMTLTNYITQNILGALIFSGIGLGITNTMPYWFYFFLALFIFILQLFISKWWLSKFNYGPIEWLWRSASYRKVFPFKKKTSADVIAEIKIV</sequence>
<keyword evidence="1" id="KW-0812">Transmembrane</keyword>
<comment type="caution">
    <text evidence="3">The sequence shown here is derived from an EMBL/GenBank/DDBJ whole genome shotgun (WGS) entry which is preliminary data.</text>
</comment>
<keyword evidence="1" id="KW-1133">Transmembrane helix</keyword>